<protein>
    <submittedName>
        <fullName evidence="11">L,D-transpeptidase</fullName>
        <ecNumber evidence="11">2.-.-.-</ecNumber>
    </submittedName>
</protein>
<evidence type="ECO:0000256" key="3">
    <source>
        <dbReference type="ARBA" id="ARBA00022676"/>
    </source>
</evidence>
<keyword evidence="6 9" id="KW-0133">Cell shape</keyword>
<dbReference type="PANTHER" id="PTHR30582:SF24">
    <property type="entry name" value="L,D-TRANSPEPTIDASE ERFK_SRFK-RELATED"/>
    <property type="match status" value="1"/>
</dbReference>
<dbReference type="RefSeq" id="WP_317833795.1">
    <property type="nucleotide sequence ID" value="NZ_CP136920.1"/>
</dbReference>
<dbReference type="Proteomes" id="UP001304300">
    <property type="component" value="Chromosome"/>
</dbReference>
<dbReference type="PROSITE" id="PS52029">
    <property type="entry name" value="LD_TPASE"/>
    <property type="match status" value="1"/>
</dbReference>
<reference evidence="11 12" key="1">
    <citation type="submission" date="2023-10" db="EMBL/GenBank/DDBJ databases">
        <title>Rubellicoccus peritrichatus gen. nov., sp. nov., isolated from an algae of coral reef tank.</title>
        <authorList>
            <person name="Luo J."/>
        </authorList>
    </citation>
    <scope>NUCLEOTIDE SEQUENCE [LARGE SCALE GENOMIC DNA]</scope>
    <source>
        <strain evidence="11 12">CR14</strain>
    </source>
</reference>
<accession>A0AAQ3LBK0</accession>
<gene>
    <name evidence="11" type="ORF">RZN69_22155</name>
</gene>
<keyword evidence="3" id="KW-0328">Glycosyltransferase</keyword>
<dbReference type="GO" id="GO:0016757">
    <property type="term" value="F:glycosyltransferase activity"/>
    <property type="evidence" value="ECO:0007669"/>
    <property type="project" value="UniProtKB-KW"/>
</dbReference>
<dbReference type="InterPro" id="IPR050979">
    <property type="entry name" value="LD-transpeptidase"/>
</dbReference>
<evidence type="ECO:0000256" key="1">
    <source>
        <dbReference type="ARBA" id="ARBA00004752"/>
    </source>
</evidence>
<dbReference type="GO" id="GO:0071972">
    <property type="term" value="F:peptidoglycan L,D-transpeptidase activity"/>
    <property type="evidence" value="ECO:0007669"/>
    <property type="project" value="TreeGrafter"/>
</dbReference>
<keyword evidence="4 11" id="KW-0808">Transferase</keyword>
<keyword evidence="5" id="KW-0378">Hydrolase</keyword>
<sequence>MDNYYANIIAKCGELSTEPTEDVVHVSIGEQKLRHYQAGHLVRDYTISTGRKPPSCVENSLGTPTGLHFIDEKIGDGAPVGMIFKGRVAQGKTFNQLTAEENEPNLITSRICWLRGLEDGINAGAGVDTHDRYIYIHGTNHEERLGTPDSHGCVLLSNAEMIQLFDLLPCGTKVLIEF</sequence>
<dbReference type="AlphaFoldDB" id="A0AAQ3LBK0"/>
<evidence type="ECO:0000259" key="10">
    <source>
        <dbReference type="PROSITE" id="PS52029"/>
    </source>
</evidence>
<dbReference type="GO" id="GO:0008360">
    <property type="term" value="P:regulation of cell shape"/>
    <property type="evidence" value="ECO:0007669"/>
    <property type="project" value="UniProtKB-UniRule"/>
</dbReference>
<organism evidence="11 12">
    <name type="scientific">Rubellicoccus peritrichatus</name>
    <dbReference type="NCBI Taxonomy" id="3080537"/>
    <lineage>
        <taxon>Bacteria</taxon>
        <taxon>Pseudomonadati</taxon>
        <taxon>Verrucomicrobiota</taxon>
        <taxon>Opitutia</taxon>
        <taxon>Puniceicoccales</taxon>
        <taxon>Cerasicoccaceae</taxon>
        <taxon>Rubellicoccus</taxon>
    </lineage>
</organism>
<dbReference type="InterPro" id="IPR038063">
    <property type="entry name" value="Transpep_catalytic_dom"/>
</dbReference>
<evidence type="ECO:0000256" key="2">
    <source>
        <dbReference type="ARBA" id="ARBA00005992"/>
    </source>
</evidence>
<comment type="similarity">
    <text evidence="2">Belongs to the YkuD family.</text>
</comment>
<evidence type="ECO:0000313" key="11">
    <source>
        <dbReference type="EMBL" id="WOO41332.1"/>
    </source>
</evidence>
<dbReference type="SUPFAM" id="SSF141523">
    <property type="entry name" value="L,D-transpeptidase catalytic domain-like"/>
    <property type="match status" value="1"/>
</dbReference>
<dbReference type="GO" id="GO:0071555">
    <property type="term" value="P:cell wall organization"/>
    <property type="evidence" value="ECO:0007669"/>
    <property type="project" value="UniProtKB-UniRule"/>
</dbReference>
<dbReference type="InterPro" id="IPR005490">
    <property type="entry name" value="LD_TPept_cat_dom"/>
</dbReference>
<name>A0AAQ3LBK0_9BACT</name>
<evidence type="ECO:0000256" key="8">
    <source>
        <dbReference type="ARBA" id="ARBA00023316"/>
    </source>
</evidence>
<dbReference type="EC" id="2.-.-.-" evidence="11"/>
<feature type="domain" description="L,D-TPase catalytic" evidence="10">
    <location>
        <begin position="22"/>
        <end position="177"/>
    </location>
</feature>
<dbReference type="GO" id="GO:0005576">
    <property type="term" value="C:extracellular region"/>
    <property type="evidence" value="ECO:0007669"/>
    <property type="project" value="TreeGrafter"/>
</dbReference>
<proteinExistence type="inferred from homology"/>
<dbReference type="Pfam" id="PF03734">
    <property type="entry name" value="YkuD"/>
    <property type="match status" value="1"/>
</dbReference>
<evidence type="ECO:0000256" key="7">
    <source>
        <dbReference type="ARBA" id="ARBA00022984"/>
    </source>
</evidence>
<dbReference type="PANTHER" id="PTHR30582">
    <property type="entry name" value="L,D-TRANSPEPTIDASE"/>
    <property type="match status" value="1"/>
</dbReference>
<dbReference type="CDD" id="cd16913">
    <property type="entry name" value="YkuD_like"/>
    <property type="match status" value="1"/>
</dbReference>
<evidence type="ECO:0000256" key="6">
    <source>
        <dbReference type="ARBA" id="ARBA00022960"/>
    </source>
</evidence>
<dbReference type="GO" id="GO:0018104">
    <property type="term" value="P:peptidoglycan-protein cross-linking"/>
    <property type="evidence" value="ECO:0007669"/>
    <property type="project" value="TreeGrafter"/>
</dbReference>
<dbReference type="Gene3D" id="2.40.440.10">
    <property type="entry name" value="L,D-transpeptidase catalytic domain-like"/>
    <property type="match status" value="1"/>
</dbReference>
<feature type="active site" description="Nucleophile" evidence="9">
    <location>
        <position position="153"/>
    </location>
</feature>
<keyword evidence="7 9" id="KW-0573">Peptidoglycan synthesis</keyword>
<keyword evidence="12" id="KW-1185">Reference proteome</keyword>
<evidence type="ECO:0000313" key="12">
    <source>
        <dbReference type="Proteomes" id="UP001304300"/>
    </source>
</evidence>
<evidence type="ECO:0000256" key="9">
    <source>
        <dbReference type="PROSITE-ProRule" id="PRU01373"/>
    </source>
</evidence>
<keyword evidence="8 9" id="KW-0961">Cell wall biogenesis/degradation</keyword>
<feature type="active site" description="Proton donor/acceptor" evidence="9">
    <location>
        <position position="137"/>
    </location>
</feature>
<comment type="pathway">
    <text evidence="1 9">Cell wall biogenesis; peptidoglycan biosynthesis.</text>
</comment>
<evidence type="ECO:0000256" key="5">
    <source>
        <dbReference type="ARBA" id="ARBA00022801"/>
    </source>
</evidence>
<dbReference type="EMBL" id="CP136920">
    <property type="protein sequence ID" value="WOO41332.1"/>
    <property type="molecule type" value="Genomic_DNA"/>
</dbReference>
<evidence type="ECO:0000256" key="4">
    <source>
        <dbReference type="ARBA" id="ARBA00022679"/>
    </source>
</evidence>